<dbReference type="Proteomes" id="UP000030651">
    <property type="component" value="Unassembled WGS sequence"/>
</dbReference>
<dbReference type="OMA" id="DVSVPFW"/>
<dbReference type="OrthoDB" id="5583277at2759"/>
<keyword evidence="1" id="KW-0472">Membrane</keyword>
<keyword evidence="1" id="KW-1133">Transmembrane helix</keyword>
<dbReference type="eggNOG" id="ENOG502S64Q">
    <property type="taxonomic scope" value="Eukaryota"/>
</dbReference>
<accession>W3WLN2</accession>
<dbReference type="InterPro" id="IPR024382">
    <property type="entry name" value="Vps3844_C"/>
</dbReference>
<evidence type="ECO:0000256" key="2">
    <source>
        <dbReference type="SAM" id="SignalP"/>
    </source>
</evidence>
<keyword evidence="2" id="KW-0732">Signal</keyword>
<feature type="domain" description="Vacuolar sorting protein Vps3844 C-terminal" evidence="3">
    <location>
        <begin position="250"/>
        <end position="351"/>
    </location>
</feature>
<organism evidence="4 5">
    <name type="scientific">Pestalotiopsis fici (strain W106-1 / CGMCC3.15140)</name>
    <dbReference type="NCBI Taxonomy" id="1229662"/>
    <lineage>
        <taxon>Eukaryota</taxon>
        <taxon>Fungi</taxon>
        <taxon>Dikarya</taxon>
        <taxon>Ascomycota</taxon>
        <taxon>Pezizomycotina</taxon>
        <taxon>Sordariomycetes</taxon>
        <taxon>Xylariomycetidae</taxon>
        <taxon>Amphisphaeriales</taxon>
        <taxon>Sporocadaceae</taxon>
        <taxon>Pestalotiopsis</taxon>
    </lineage>
</organism>
<dbReference type="KEGG" id="pfy:PFICI_13237"/>
<dbReference type="PANTHER" id="PTHR36853:SF1">
    <property type="entry name" value="DUF3844 DOMAIN-CONTAINING PROTEIN"/>
    <property type="match status" value="1"/>
</dbReference>
<feature type="transmembrane region" description="Helical" evidence="1">
    <location>
        <begin position="316"/>
        <end position="338"/>
    </location>
</feature>
<evidence type="ECO:0000259" key="3">
    <source>
        <dbReference type="Pfam" id="PF12955"/>
    </source>
</evidence>
<dbReference type="EMBL" id="KI912119">
    <property type="protein sequence ID" value="ETS74753.1"/>
    <property type="molecule type" value="Genomic_DNA"/>
</dbReference>
<dbReference type="GO" id="GO:0005783">
    <property type="term" value="C:endoplasmic reticulum"/>
    <property type="evidence" value="ECO:0007669"/>
    <property type="project" value="TreeGrafter"/>
</dbReference>
<proteinExistence type="predicted"/>
<gene>
    <name evidence="4" type="ORF">PFICI_13237</name>
</gene>
<keyword evidence="1" id="KW-0812">Transmembrane</keyword>
<reference evidence="5" key="1">
    <citation type="journal article" date="2015" name="BMC Genomics">
        <title>Genomic and transcriptomic analysis of the endophytic fungus Pestalotiopsis fici reveals its lifestyle and high potential for synthesis of natural products.</title>
        <authorList>
            <person name="Wang X."/>
            <person name="Zhang X."/>
            <person name="Liu L."/>
            <person name="Xiang M."/>
            <person name="Wang W."/>
            <person name="Sun X."/>
            <person name="Che Y."/>
            <person name="Guo L."/>
            <person name="Liu G."/>
            <person name="Guo L."/>
            <person name="Wang C."/>
            <person name="Yin W.B."/>
            <person name="Stadler M."/>
            <person name="Zhang X."/>
            <person name="Liu X."/>
        </authorList>
    </citation>
    <scope>NUCLEOTIDE SEQUENCE [LARGE SCALE GENOMIC DNA]</scope>
    <source>
        <strain evidence="5">W106-1 / CGMCC3.15140</strain>
    </source>
</reference>
<dbReference type="AlphaFoldDB" id="W3WLN2"/>
<evidence type="ECO:0000313" key="5">
    <source>
        <dbReference type="Proteomes" id="UP000030651"/>
    </source>
</evidence>
<dbReference type="InterPro" id="IPR053065">
    <property type="entry name" value="Archenteron_Induction-Rel"/>
</dbReference>
<dbReference type="PANTHER" id="PTHR36853">
    <property type="entry name" value="EXPRESSED PROTEIN"/>
    <property type="match status" value="1"/>
</dbReference>
<keyword evidence="5" id="KW-1185">Reference proteome</keyword>
<feature type="chain" id="PRO_5004833915" description="Vacuolar sorting protein Vps3844 C-terminal domain-containing protein" evidence="2">
    <location>
        <begin position="18"/>
        <end position="358"/>
    </location>
</feature>
<name>W3WLN2_PESFW</name>
<dbReference type="RefSeq" id="XP_007840009.1">
    <property type="nucleotide sequence ID" value="XM_007841818.1"/>
</dbReference>
<dbReference type="Pfam" id="PF12955">
    <property type="entry name" value="Vps3844_C"/>
    <property type="match status" value="1"/>
</dbReference>
<feature type="signal peptide" evidence="2">
    <location>
        <begin position="1"/>
        <end position="17"/>
    </location>
</feature>
<protein>
    <recommendedName>
        <fullName evidence="3">Vacuolar sorting protein Vps3844 C-terminal domain-containing protein</fullName>
    </recommendedName>
</protein>
<evidence type="ECO:0000313" key="4">
    <source>
        <dbReference type="EMBL" id="ETS74753.1"/>
    </source>
</evidence>
<dbReference type="GeneID" id="19278250"/>
<dbReference type="InParanoid" id="W3WLN2"/>
<evidence type="ECO:0000256" key="1">
    <source>
        <dbReference type="SAM" id="Phobius"/>
    </source>
</evidence>
<sequence>MKLWGFLVPALAGLAAAAESEIEAYILRSQQAGSASSISSSAAQTILQQRVGYAKQLPEDISEEDIHQIAQYGIKSSQHLFSDAPADDLSSLVVVIKNADDAHVAGLKKAISSYGPSFTAPGLDKLPSSYLPKVSKQCSLEDTIALKSGCWRGKSAYLEYDAAKDSKALKSLASSIGKLQGNTLETVVVTVPTSSTPSELRRRQQSEAVLNKEFKIQTTSSESESAATKNDDQSFNPHPFVAKVGAIPACFTSKNSCETATANCSGHGICLNKFKSDADSSCYACHCQKTREKKGSDSIWYWGGAACQKQDVSVPFWMFVGFTIFMVGAVAFSISLLFNVGEEKLPGVIGAGVSRGSK</sequence>
<dbReference type="HOGENOM" id="CLU_054960_0_0_1"/>